<dbReference type="GO" id="GO:0045893">
    <property type="term" value="P:positive regulation of DNA-templated transcription"/>
    <property type="evidence" value="ECO:0007669"/>
    <property type="project" value="TreeGrafter"/>
</dbReference>
<dbReference type="Pfam" id="PF00170">
    <property type="entry name" value="bZIP_1"/>
    <property type="match status" value="1"/>
</dbReference>
<dbReference type="GO" id="GO:0003700">
    <property type="term" value="F:DNA-binding transcription factor activity"/>
    <property type="evidence" value="ECO:0007669"/>
    <property type="project" value="InterPro"/>
</dbReference>
<accession>A0AAV3NVX9</accession>
<keyword evidence="5" id="KW-0539">Nucleus</keyword>
<keyword evidence="4" id="KW-0804">Transcription</keyword>
<keyword evidence="3" id="KW-0238">DNA-binding</keyword>
<evidence type="ECO:0000256" key="3">
    <source>
        <dbReference type="ARBA" id="ARBA00023125"/>
    </source>
</evidence>
<evidence type="ECO:0000256" key="2">
    <source>
        <dbReference type="ARBA" id="ARBA00023015"/>
    </source>
</evidence>
<evidence type="ECO:0000313" key="9">
    <source>
        <dbReference type="Proteomes" id="UP001454036"/>
    </source>
</evidence>
<evidence type="ECO:0000256" key="5">
    <source>
        <dbReference type="ARBA" id="ARBA00023242"/>
    </source>
</evidence>
<comment type="caution">
    <text evidence="8">The sequence shown here is derived from an EMBL/GenBank/DDBJ whole genome shotgun (WGS) entry which is preliminary data.</text>
</comment>
<dbReference type="GO" id="GO:0005634">
    <property type="term" value="C:nucleus"/>
    <property type="evidence" value="ECO:0007669"/>
    <property type="project" value="UniProtKB-SubCell"/>
</dbReference>
<dbReference type="CDD" id="cd14702">
    <property type="entry name" value="bZIP_plant_GBF1"/>
    <property type="match status" value="1"/>
</dbReference>
<evidence type="ECO:0000259" key="7">
    <source>
        <dbReference type="PROSITE" id="PS50217"/>
    </source>
</evidence>
<organism evidence="8 9">
    <name type="scientific">Lithospermum erythrorhizon</name>
    <name type="common">Purple gromwell</name>
    <name type="synonym">Lithospermum officinale var. erythrorhizon</name>
    <dbReference type="NCBI Taxonomy" id="34254"/>
    <lineage>
        <taxon>Eukaryota</taxon>
        <taxon>Viridiplantae</taxon>
        <taxon>Streptophyta</taxon>
        <taxon>Embryophyta</taxon>
        <taxon>Tracheophyta</taxon>
        <taxon>Spermatophyta</taxon>
        <taxon>Magnoliopsida</taxon>
        <taxon>eudicotyledons</taxon>
        <taxon>Gunneridae</taxon>
        <taxon>Pentapetalae</taxon>
        <taxon>asterids</taxon>
        <taxon>lamiids</taxon>
        <taxon>Boraginales</taxon>
        <taxon>Boraginaceae</taxon>
        <taxon>Boraginoideae</taxon>
        <taxon>Lithospermeae</taxon>
        <taxon>Lithospermum</taxon>
    </lineage>
</organism>
<dbReference type="PROSITE" id="PS50217">
    <property type="entry name" value="BZIP"/>
    <property type="match status" value="1"/>
</dbReference>
<reference evidence="8 9" key="1">
    <citation type="submission" date="2024-01" db="EMBL/GenBank/DDBJ databases">
        <title>The complete chloroplast genome sequence of Lithospermum erythrorhizon: insights into the phylogenetic relationship among Boraginaceae species and the maternal lineages of purple gromwells.</title>
        <authorList>
            <person name="Okada T."/>
            <person name="Watanabe K."/>
        </authorList>
    </citation>
    <scope>NUCLEOTIDE SEQUENCE [LARGE SCALE GENOMIC DNA]</scope>
</reference>
<protein>
    <recommendedName>
        <fullName evidence="7">BZIP domain-containing protein</fullName>
    </recommendedName>
</protein>
<dbReference type="GO" id="GO:0046982">
    <property type="term" value="F:protein heterodimerization activity"/>
    <property type="evidence" value="ECO:0007669"/>
    <property type="project" value="UniProtKB-ARBA"/>
</dbReference>
<dbReference type="GO" id="GO:0000976">
    <property type="term" value="F:transcription cis-regulatory region binding"/>
    <property type="evidence" value="ECO:0007669"/>
    <property type="project" value="TreeGrafter"/>
</dbReference>
<keyword evidence="9" id="KW-1185">Reference proteome</keyword>
<dbReference type="PROSITE" id="PS00036">
    <property type="entry name" value="BZIP_BASIC"/>
    <property type="match status" value="1"/>
</dbReference>
<dbReference type="InterPro" id="IPR004827">
    <property type="entry name" value="bZIP"/>
</dbReference>
<dbReference type="Proteomes" id="UP001454036">
    <property type="component" value="Unassembled WGS sequence"/>
</dbReference>
<evidence type="ECO:0000313" key="8">
    <source>
        <dbReference type="EMBL" id="GAA0143027.1"/>
    </source>
</evidence>
<feature type="compositionally biased region" description="Basic and acidic residues" evidence="6">
    <location>
        <begin position="114"/>
        <end position="130"/>
    </location>
</feature>
<feature type="region of interest" description="Disordered" evidence="6">
    <location>
        <begin position="54"/>
        <end position="79"/>
    </location>
</feature>
<gene>
    <name evidence="8" type="ORF">LIER_03804</name>
</gene>
<sequence length="237" mass="27301">MLSALPVMLPNDGLFGNNTFQDFDSLWDYQESLFTFPPPNEPVESFLQFNDPFAPSVQTPEPEPVVSNSGSENSNHVLKNNNISSLNETITLNHASPDSGSDELKHLSRGTCIMEDRKERRKVSNRESARRSRVRKQRHLENLRNKVTGLLMGNRELMNRLRSVTHHYQVARSENQRLRSESNVLRQRLWDIRQVLLVRELQHQLPVTNNLTPSWPCNNNNNNVIITSIEGHQQTMP</sequence>
<dbReference type="Gene3D" id="1.20.5.170">
    <property type="match status" value="1"/>
</dbReference>
<dbReference type="InterPro" id="IPR045314">
    <property type="entry name" value="bZIP_plant_GBF1"/>
</dbReference>
<dbReference type="InterPro" id="IPR046347">
    <property type="entry name" value="bZIP_sf"/>
</dbReference>
<evidence type="ECO:0000256" key="4">
    <source>
        <dbReference type="ARBA" id="ARBA00023163"/>
    </source>
</evidence>
<feature type="domain" description="BZIP" evidence="7">
    <location>
        <begin position="115"/>
        <end position="178"/>
    </location>
</feature>
<dbReference type="SUPFAM" id="SSF57959">
    <property type="entry name" value="Leucine zipper domain"/>
    <property type="match status" value="1"/>
</dbReference>
<comment type="subcellular location">
    <subcellularLocation>
        <location evidence="1">Nucleus</location>
    </subcellularLocation>
</comment>
<proteinExistence type="predicted"/>
<name>A0AAV3NVX9_LITER</name>
<dbReference type="SMART" id="SM00338">
    <property type="entry name" value="BRLZ"/>
    <property type="match status" value="1"/>
</dbReference>
<dbReference type="EMBL" id="BAABME010000468">
    <property type="protein sequence ID" value="GAA0143027.1"/>
    <property type="molecule type" value="Genomic_DNA"/>
</dbReference>
<dbReference type="AlphaFoldDB" id="A0AAV3NVX9"/>
<dbReference type="PANTHER" id="PTHR45764">
    <property type="entry name" value="BZIP TRANSCRIPTION FACTOR 44"/>
    <property type="match status" value="1"/>
</dbReference>
<dbReference type="PANTHER" id="PTHR45764:SF21">
    <property type="entry name" value="OS03G0770000 PROTEIN"/>
    <property type="match status" value="1"/>
</dbReference>
<keyword evidence="2" id="KW-0805">Transcription regulation</keyword>
<evidence type="ECO:0000256" key="6">
    <source>
        <dbReference type="SAM" id="MobiDB-lite"/>
    </source>
</evidence>
<evidence type="ECO:0000256" key="1">
    <source>
        <dbReference type="ARBA" id="ARBA00004123"/>
    </source>
</evidence>
<dbReference type="FunFam" id="1.20.5.170:FF:000020">
    <property type="entry name" value="BZIP transcription factor"/>
    <property type="match status" value="1"/>
</dbReference>
<feature type="region of interest" description="Disordered" evidence="6">
    <location>
        <begin position="92"/>
        <end position="138"/>
    </location>
</feature>
<feature type="compositionally biased region" description="Polar residues" evidence="6">
    <location>
        <begin position="66"/>
        <end position="79"/>
    </location>
</feature>